<sequence>GEDNIFFLAGGIAFNVLLAIVPFFLLLVTGLAYFLNQSAAASSAEVARLLARLLPPDPATGAAPVQGFLDDIIGARGSLGVYSAVGFVWFSTRLFGSLRSVLASVFDIEQERGIVEGKLFDIKVTLVSTLLVIFYTALNFYLATATTRGIAVLRTVGLRDSVMGGLEYWVGRVVSFAIVTIMFFALYRYLPNRRVRGATALVAALFTGTLFELFKSIFTAYVESFDPGSLYTGTLAAIVIVVIWVYYACIAFILGGEVGQVYELRRVRRLQREAFED</sequence>
<dbReference type="PANTHER" id="PTHR30213">
    <property type="entry name" value="INNER MEMBRANE PROTEIN YHJD"/>
    <property type="match status" value="1"/>
</dbReference>
<evidence type="ECO:0000256" key="4">
    <source>
        <dbReference type="ARBA" id="ARBA00022989"/>
    </source>
</evidence>
<dbReference type="PIRSF" id="PIRSF035875">
    <property type="entry name" value="RNase_BN"/>
    <property type="match status" value="1"/>
</dbReference>
<reference evidence="7" key="1">
    <citation type="submission" date="2020-02" db="EMBL/GenBank/DDBJ databases">
        <authorList>
            <person name="Meier V. D."/>
        </authorList>
    </citation>
    <scope>NUCLEOTIDE SEQUENCE</scope>
    <source>
        <strain evidence="7">AVDCRST_MAG40</strain>
    </source>
</reference>
<protein>
    <recommendedName>
        <fullName evidence="8">YihY/virulence factor BrkB family protein</fullName>
    </recommendedName>
</protein>
<organism evidence="7">
    <name type="scientific">uncultured Gemmatimonadaceae bacterium</name>
    <dbReference type="NCBI Taxonomy" id="246130"/>
    <lineage>
        <taxon>Bacteria</taxon>
        <taxon>Pseudomonadati</taxon>
        <taxon>Gemmatimonadota</taxon>
        <taxon>Gemmatimonadia</taxon>
        <taxon>Gemmatimonadales</taxon>
        <taxon>Gemmatimonadaceae</taxon>
        <taxon>environmental samples</taxon>
    </lineage>
</organism>
<dbReference type="NCBIfam" id="TIGR00765">
    <property type="entry name" value="yihY_not_rbn"/>
    <property type="match status" value="1"/>
</dbReference>
<feature type="non-terminal residue" evidence="7">
    <location>
        <position position="1"/>
    </location>
</feature>
<dbReference type="EMBL" id="CADCTX010000221">
    <property type="protein sequence ID" value="CAA9307411.1"/>
    <property type="molecule type" value="Genomic_DNA"/>
</dbReference>
<keyword evidence="2" id="KW-1003">Cell membrane</keyword>
<dbReference type="InterPro" id="IPR017039">
    <property type="entry name" value="Virul_fac_BrkB"/>
</dbReference>
<feature type="transmembrane region" description="Helical" evidence="6">
    <location>
        <begin position="168"/>
        <end position="187"/>
    </location>
</feature>
<gene>
    <name evidence="7" type="ORF">AVDCRST_MAG40-760</name>
</gene>
<feature type="transmembrane region" description="Helical" evidence="6">
    <location>
        <begin position="199"/>
        <end position="222"/>
    </location>
</feature>
<evidence type="ECO:0008006" key="8">
    <source>
        <dbReference type="Google" id="ProtNLM"/>
    </source>
</evidence>
<comment type="subcellular location">
    <subcellularLocation>
        <location evidence="1">Cell membrane</location>
        <topology evidence="1">Multi-pass membrane protein</topology>
    </subcellularLocation>
</comment>
<dbReference type="Pfam" id="PF03631">
    <property type="entry name" value="Virul_fac_BrkB"/>
    <property type="match status" value="1"/>
</dbReference>
<keyword evidence="5 6" id="KW-0472">Membrane</keyword>
<evidence type="ECO:0000256" key="6">
    <source>
        <dbReference type="SAM" id="Phobius"/>
    </source>
</evidence>
<evidence type="ECO:0000256" key="5">
    <source>
        <dbReference type="ARBA" id="ARBA00023136"/>
    </source>
</evidence>
<keyword evidence="4 6" id="KW-1133">Transmembrane helix</keyword>
<dbReference type="GO" id="GO:0005886">
    <property type="term" value="C:plasma membrane"/>
    <property type="evidence" value="ECO:0007669"/>
    <property type="project" value="UniProtKB-SubCell"/>
</dbReference>
<evidence type="ECO:0000313" key="7">
    <source>
        <dbReference type="EMBL" id="CAA9307411.1"/>
    </source>
</evidence>
<evidence type="ECO:0000256" key="2">
    <source>
        <dbReference type="ARBA" id="ARBA00022475"/>
    </source>
</evidence>
<accession>A0A6J4KJ19</accession>
<evidence type="ECO:0000256" key="1">
    <source>
        <dbReference type="ARBA" id="ARBA00004651"/>
    </source>
</evidence>
<proteinExistence type="predicted"/>
<dbReference type="PANTHER" id="PTHR30213:SF0">
    <property type="entry name" value="UPF0761 MEMBRANE PROTEIN YIHY"/>
    <property type="match status" value="1"/>
</dbReference>
<keyword evidence="3 6" id="KW-0812">Transmembrane</keyword>
<feature type="transmembrane region" description="Helical" evidence="6">
    <location>
        <begin position="124"/>
        <end position="143"/>
    </location>
</feature>
<evidence type="ECO:0000256" key="3">
    <source>
        <dbReference type="ARBA" id="ARBA00022692"/>
    </source>
</evidence>
<feature type="transmembrane region" description="Helical" evidence="6">
    <location>
        <begin position="6"/>
        <end position="35"/>
    </location>
</feature>
<name>A0A6J4KJ19_9BACT</name>
<feature type="transmembrane region" description="Helical" evidence="6">
    <location>
        <begin position="234"/>
        <end position="262"/>
    </location>
</feature>
<dbReference type="AlphaFoldDB" id="A0A6J4KJ19"/>